<keyword evidence="1" id="KW-1133">Transmembrane helix</keyword>
<reference evidence="2" key="1">
    <citation type="submission" date="2021-06" db="EMBL/GenBank/DDBJ databases">
        <title>44 bacteria genomes isolated from Dapeng, Shenzhen.</title>
        <authorList>
            <person name="Zheng W."/>
            <person name="Yu S."/>
            <person name="Huang Y."/>
        </authorList>
    </citation>
    <scope>NUCLEOTIDE SEQUENCE</scope>
    <source>
        <strain evidence="2">DP5N28-2</strain>
    </source>
</reference>
<feature type="transmembrane region" description="Helical" evidence="1">
    <location>
        <begin position="270"/>
        <end position="294"/>
    </location>
</feature>
<dbReference type="RefSeq" id="WP_222580210.1">
    <property type="nucleotide sequence ID" value="NZ_JAHVHU010000009.1"/>
</dbReference>
<evidence type="ECO:0000313" key="2">
    <source>
        <dbReference type="EMBL" id="MBY5958678.1"/>
    </source>
</evidence>
<evidence type="ECO:0000256" key="1">
    <source>
        <dbReference type="SAM" id="Phobius"/>
    </source>
</evidence>
<keyword evidence="1" id="KW-0812">Transmembrane</keyword>
<dbReference type="AlphaFoldDB" id="A0A953LAG3"/>
<accession>A0A953LAG3</accession>
<feature type="transmembrane region" description="Helical" evidence="1">
    <location>
        <begin position="306"/>
        <end position="327"/>
    </location>
</feature>
<feature type="transmembrane region" description="Helical" evidence="1">
    <location>
        <begin position="21"/>
        <end position="43"/>
    </location>
</feature>
<protein>
    <submittedName>
        <fullName evidence="2">DUF5009 domain-containing protein</fullName>
    </submittedName>
</protein>
<gene>
    <name evidence="2" type="ORF">KUV50_11070</name>
</gene>
<organism evidence="2 3">
    <name type="scientific">Membranihabitans marinus</name>
    <dbReference type="NCBI Taxonomy" id="1227546"/>
    <lineage>
        <taxon>Bacteria</taxon>
        <taxon>Pseudomonadati</taxon>
        <taxon>Bacteroidota</taxon>
        <taxon>Saprospiria</taxon>
        <taxon>Saprospirales</taxon>
        <taxon>Saprospiraceae</taxon>
        <taxon>Membranihabitans</taxon>
    </lineage>
</organism>
<evidence type="ECO:0000313" key="3">
    <source>
        <dbReference type="Proteomes" id="UP000753961"/>
    </source>
</evidence>
<feature type="transmembrane region" description="Helical" evidence="1">
    <location>
        <begin position="128"/>
        <end position="150"/>
    </location>
</feature>
<dbReference type="Proteomes" id="UP000753961">
    <property type="component" value="Unassembled WGS sequence"/>
</dbReference>
<feature type="transmembrane region" description="Helical" evidence="1">
    <location>
        <begin position="68"/>
        <end position="86"/>
    </location>
</feature>
<dbReference type="PANTHER" id="PTHR31061:SF24">
    <property type="entry name" value="LD22376P"/>
    <property type="match status" value="1"/>
</dbReference>
<feature type="transmembrane region" description="Helical" evidence="1">
    <location>
        <begin position="157"/>
        <end position="176"/>
    </location>
</feature>
<keyword evidence="3" id="KW-1185">Reference proteome</keyword>
<feature type="transmembrane region" description="Helical" evidence="1">
    <location>
        <begin position="245"/>
        <end position="264"/>
    </location>
</feature>
<feature type="transmembrane region" description="Helical" evidence="1">
    <location>
        <begin position="347"/>
        <end position="365"/>
    </location>
</feature>
<name>A0A953LAG3_9BACT</name>
<feature type="transmembrane region" description="Helical" evidence="1">
    <location>
        <begin position="213"/>
        <end position="233"/>
    </location>
</feature>
<dbReference type="EMBL" id="JAHVHU010000009">
    <property type="protein sequence ID" value="MBY5958678.1"/>
    <property type="molecule type" value="Genomic_DNA"/>
</dbReference>
<dbReference type="PANTHER" id="PTHR31061">
    <property type="entry name" value="LD22376P"/>
    <property type="match status" value="1"/>
</dbReference>
<comment type="caution">
    <text evidence="2">The sequence shown here is derived from an EMBL/GenBank/DDBJ whole genome shotgun (WGS) entry which is preliminary data.</text>
</comment>
<proteinExistence type="predicted"/>
<sequence>MKSESTQKTFLSKRLESLDALRGFDMFLIIGGTHFISSFIHAMGWESMSWLTDQFRHVPWHGLTFEDVIFPLFLFMVGVSMVYSVASSRRKGMSKKEIYWKAFKRMILLSILGIIYKNRPLHFDWDQIRYVSVLGRIGVTGFLATLILLNTTWRGRIYWLAGILILYWAAVLFIPVPGYGAGDLSQEGNLVTYIHSYIVPGRLIDGIYDENGYFTHIPAVGLVLMGTLASSLLRSSKMEMQKVAWLVGAGAVAIAIGVLWSFHFPINKHLWSSSFIMVTGGISFLFMALFYLVIDVWGYKKWAFPFKVIGLNSIFIYMASALIDFGYTSKYLLNGFIQMAGEDGQRFIIQLGVLLLEFGLLYFMYRKRIFVKV</sequence>
<keyword evidence="1" id="KW-0472">Membrane</keyword>